<dbReference type="InterPro" id="IPR025476">
    <property type="entry name" value="Helitron_helicase-like"/>
</dbReference>
<keyword evidence="3" id="KW-1185">Reference proteome</keyword>
<name>A0A812B078_ACAPH</name>
<organism evidence="2 3">
    <name type="scientific">Acanthosepion pharaonis</name>
    <name type="common">Pharaoh cuttlefish</name>
    <name type="synonym">Sepia pharaonis</name>
    <dbReference type="NCBI Taxonomy" id="158019"/>
    <lineage>
        <taxon>Eukaryota</taxon>
        <taxon>Metazoa</taxon>
        <taxon>Spiralia</taxon>
        <taxon>Lophotrochozoa</taxon>
        <taxon>Mollusca</taxon>
        <taxon>Cephalopoda</taxon>
        <taxon>Coleoidea</taxon>
        <taxon>Decapodiformes</taxon>
        <taxon>Sepiida</taxon>
        <taxon>Sepiina</taxon>
        <taxon>Sepiidae</taxon>
        <taxon>Acanthosepion</taxon>
    </lineage>
</organism>
<gene>
    <name evidence="2" type="ORF">SPHA_6926</name>
</gene>
<dbReference type="OrthoDB" id="6151730at2759"/>
<dbReference type="Pfam" id="PF14214">
    <property type="entry name" value="Helitron_like_N"/>
    <property type="match status" value="1"/>
</dbReference>
<dbReference type="Proteomes" id="UP000597762">
    <property type="component" value="Unassembled WGS sequence"/>
</dbReference>
<dbReference type="AlphaFoldDB" id="A0A812B078"/>
<feature type="domain" description="Helitron helicase-like" evidence="1">
    <location>
        <begin position="1"/>
        <end position="87"/>
    </location>
</feature>
<reference evidence="2" key="1">
    <citation type="submission" date="2021-01" db="EMBL/GenBank/DDBJ databases">
        <authorList>
            <person name="Li R."/>
            <person name="Bekaert M."/>
        </authorList>
    </citation>
    <scope>NUCLEOTIDE SEQUENCE</scope>
    <source>
        <strain evidence="2">Farmed</strain>
    </source>
</reference>
<dbReference type="PANTHER" id="PTHR10492:SF57">
    <property type="entry name" value="ATP-DEPENDENT DNA HELICASE"/>
    <property type="match status" value="1"/>
</dbReference>
<protein>
    <recommendedName>
        <fullName evidence="1">Helitron helicase-like domain-containing protein</fullName>
    </recommendedName>
</protein>
<evidence type="ECO:0000259" key="1">
    <source>
        <dbReference type="Pfam" id="PF14214"/>
    </source>
</evidence>
<evidence type="ECO:0000313" key="3">
    <source>
        <dbReference type="Proteomes" id="UP000597762"/>
    </source>
</evidence>
<dbReference type="EMBL" id="CAHIKZ030000224">
    <property type="protein sequence ID" value="CAE1161623.1"/>
    <property type="molecule type" value="Genomic_DNA"/>
</dbReference>
<sequence>MTYVRHCGRPDLFITFTCNPKWVDITRKLFPGQQYSHRPDLIARVFRLQLRKLMDLILKGQVFGRAKCHMYTVEWQKRGLPHAHILLWLNDKVDANKIDDFISAEIPDPALEPLLHEIIKKYDTRPCGANYEKKVMLVSGHICAKGYPRKFISNQTATDDYPLYRRRSPAEGSRTVTVKGHTLDNSWVVPCAAAVQDFWSPHKR</sequence>
<accession>A0A812B078</accession>
<comment type="caution">
    <text evidence="2">The sequence shown here is derived from an EMBL/GenBank/DDBJ whole genome shotgun (WGS) entry which is preliminary data.</text>
</comment>
<dbReference type="PANTHER" id="PTHR10492">
    <property type="match status" value="1"/>
</dbReference>
<proteinExistence type="predicted"/>
<evidence type="ECO:0000313" key="2">
    <source>
        <dbReference type="EMBL" id="CAE1161623.1"/>
    </source>
</evidence>